<dbReference type="AlphaFoldDB" id="A0A381WQH4"/>
<dbReference type="InterPro" id="IPR002469">
    <property type="entry name" value="Peptidase_S9B_N"/>
</dbReference>
<dbReference type="GO" id="GO:0008236">
    <property type="term" value="F:serine-type peptidase activity"/>
    <property type="evidence" value="ECO:0007669"/>
    <property type="project" value="InterPro"/>
</dbReference>
<name>A0A381WQH4_9ZZZZ</name>
<dbReference type="InterPro" id="IPR029058">
    <property type="entry name" value="AB_hydrolase_fold"/>
</dbReference>
<dbReference type="Pfam" id="PF00326">
    <property type="entry name" value="Peptidase_S9"/>
    <property type="match status" value="1"/>
</dbReference>
<dbReference type="Gene3D" id="2.140.10.30">
    <property type="entry name" value="Dipeptidylpeptidase IV, N-terminal domain"/>
    <property type="match status" value="1"/>
</dbReference>
<dbReference type="InterPro" id="IPR050278">
    <property type="entry name" value="Serine_Prot_S9B/DPPIV"/>
</dbReference>
<protein>
    <recommendedName>
        <fullName evidence="4">Peptidase S9 prolyl oligopeptidase catalytic domain-containing protein</fullName>
    </recommendedName>
</protein>
<accession>A0A381WQH4</accession>
<dbReference type="Pfam" id="PF00930">
    <property type="entry name" value="DPPIV_N"/>
    <property type="match status" value="1"/>
</dbReference>
<dbReference type="GO" id="GO:0006508">
    <property type="term" value="P:proteolysis"/>
    <property type="evidence" value="ECO:0007669"/>
    <property type="project" value="InterPro"/>
</dbReference>
<feature type="non-terminal residue" evidence="3">
    <location>
        <position position="1"/>
    </location>
</feature>
<dbReference type="EMBL" id="UINC01012493">
    <property type="protein sequence ID" value="SVA54531.1"/>
    <property type="molecule type" value="Genomic_DNA"/>
</dbReference>
<proteinExistence type="predicted"/>
<evidence type="ECO:0000313" key="3">
    <source>
        <dbReference type="EMBL" id="SVA54531.1"/>
    </source>
</evidence>
<dbReference type="InterPro" id="IPR001375">
    <property type="entry name" value="Peptidase_S9_cat"/>
</dbReference>
<dbReference type="Gene3D" id="3.40.50.1820">
    <property type="entry name" value="alpha/beta hydrolase"/>
    <property type="match status" value="1"/>
</dbReference>
<sequence>VVRKITVSSISLIGGPVLTLHRHVLTLAMLALTGLRIPVSGQTTATDYTRADQFLSWNATFLVEGDEMSPEWLDADRFWYRSHIGDGHEFILVDPNSRTRGIAFDHDRLAAALSIAADTSYVANKLPFETFDFVEDQAIQFHTGDSIRWECSLASYTCTGPDPIPDHPNTERMSPDGSWVAFTRDENLWIRSLVDGEERRLSDDGEENFGYAVPPEGCCSAVTLKREGNEAPPILTWSPDSRRIATHRLDERDVKQLHLLEAKTGRPELHSYRVALPGDSVIPTYEVHIFDIENSAATQVRMDPLEAMNTSCCGLMIDTLWKDVRWGSDSEQVFFTRSVRSYDTLQLYAADTDNGEARLIVEERSKTFVEANGRSGGIPNWRVINGNSEIVWWSERDGWGHLYLFDAVTGELKNRITEGPWMVLDLLHVDDTGRWAYFTGVGREKGRDIYNRHLYRAALDGGSIELLSPEDADHEIWASPSGRYFIDQFGNFESAPRTVLRDSSGSILLGLEEGDFSELLATGWNFPTHFVATGRDGVTPVHGLLFFPSNFDPNTKYPVVDYIYPGPQVGAVRGRQASVRQGGNAAALAELGFIVFLIDAMGTPARDKAFHDSYYGNMRDNGLPDHIAALRQLARKYSQIDLDHVGIFGHSGGGFSSTDAILNHPDFFKVAVSSAGNHDNRSYDYTWGEKYHGLLEKNDDGTDSFDSQANQNLAGELSGKLLLMYGTLDDNVHPNATIMVIDELIEHNKDFDLLVMPNRNHGFANEPYVIRRTWDYFVTHLQGRIPPNQFRIIQPGD</sequence>
<dbReference type="SUPFAM" id="SSF82171">
    <property type="entry name" value="DPP6 N-terminal domain-like"/>
    <property type="match status" value="1"/>
</dbReference>
<reference evidence="3" key="1">
    <citation type="submission" date="2018-05" db="EMBL/GenBank/DDBJ databases">
        <authorList>
            <person name="Lanie J.A."/>
            <person name="Ng W.-L."/>
            <person name="Kazmierczak K.M."/>
            <person name="Andrzejewski T.M."/>
            <person name="Davidsen T.M."/>
            <person name="Wayne K.J."/>
            <person name="Tettelin H."/>
            <person name="Glass J.I."/>
            <person name="Rusch D."/>
            <person name="Podicherti R."/>
            <person name="Tsui H.-C.T."/>
            <person name="Winkler M.E."/>
        </authorList>
    </citation>
    <scope>NUCLEOTIDE SEQUENCE</scope>
</reference>
<evidence type="ECO:0000259" key="2">
    <source>
        <dbReference type="Pfam" id="PF00930"/>
    </source>
</evidence>
<dbReference type="SUPFAM" id="SSF53474">
    <property type="entry name" value="alpha/beta-Hydrolases"/>
    <property type="match status" value="1"/>
</dbReference>
<gene>
    <name evidence="3" type="ORF">METZ01_LOCUS107385</name>
</gene>
<dbReference type="PANTHER" id="PTHR11731">
    <property type="entry name" value="PROTEASE FAMILY S9B,C DIPEPTIDYL-PEPTIDASE IV-RELATED"/>
    <property type="match status" value="1"/>
</dbReference>
<evidence type="ECO:0008006" key="4">
    <source>
        <dbReference type="Google" id="ProtNLM"/>
    </source>
</evidence>
<dbReference type="PANTHER" id="PTHR11731:SF118">
    <property type="entry name" value="BLR1971 PROTEIN"/>
    <property type="match status" value="1"/>
</dbReference>
<feature type="domain" description="Peptidase S9 prolyl oligopeptidase catalytic" evidence="1">
    <location>
        <begin position="584"/>
        <end position="783"/>
    </location>
</feature>
<feature type="domain" description="Dipeptidylpeptidase IV N-terminal" evidence="2">
    <location>
        <begin position="171"/>
        <end position="493"/>
    </location>
</feature>
<organism evidence="3">
    <name type="scientific">marine metagenome</name>
    <dbReference type="NCBI Taxonomy" id="408172"/>
    <lineage>
        <taxon>unclassified sequences</taxon>
        <taxon>metagenomes</taxon>
        <taxon>ecological metagenomes</taxon>
    </lineage>
</organism>
<evidence type="ECO:0000259" key="1">
    <source>
        <dbReference type="Pfam" id="PF00326"/>
    </source>
</evidence>